<dbReference type="Proteomes" id="UP000291469">
    <property type="component" value="Chromosome"/>
</dbReference>
<evidence type="ECO:0000256" key="8">
    <source>
        <dbReference type="ARBA" id="ARBA00038436"/>
    </source>
</evidence>
<evidence type="ECO:0000256" key="6">
    <source>
        <dbReference type="ARBA" id="ARBA00022989"/>
    </source>
</evidence>
<evidence type="ECO:0000256" key="5">
    <source>
        <dbReference type="ARBA" id="ARBA00022692"/>
    </source>
</evidence>
<keyword evidence="4" id="KW-0997">Cell inner membrane</keyword>
<feature type="transmembrane region" description="Helical" evidence="10">
    <location>
        <begin position="89"/>
        <end position="109"/>
    </location>
</feature>
<feature type="domain" description="Tripartite ATP-independent periplasmic transporters DctQ component" evidence="11">
    <location>
        <begin position="26"/>
        <end position="157"/>
    </location>
</feature>
<dbReference type="Pfam" id="PF04290">
    <property type="entry name" value="DctQ"/>
    <property type="match status" value="1"/>
</dbReference>
<reference evidence="12 13" key="1">
    <citation type="submission" date="2019-01" db="EMBL/GenBank/DDBJ databases">
        <title>Egibacter rhizosphaerae EGI 80759T.</title>
        <authorList>
            <person name="Chen D.-D."/>
            <person name="Tian Y."/>
            <person name="Jiao J.-Y."/>
            <person name="Zhang X.-T."/>
            <person name="Zhang Y.-G."/>
            <person name="Zhang Y."/>
            <person name="Xiao M."/>
            <person name="Shu W.-S."/>
            <person name="Li W.-J."/>
        </authorList>
    </citation>
    <scope>NUCLEOTIDE SEQUENCE [LARGE SCALE GENOMIC DNA]</scope>
    <source>
        <strain evidence="12 13">EGI 80759</strain>
    </source>
</reference>
<dbReference type="InterPro" id="IPR055348">
    <property type="entry name" value="DctQ"/>
</dbReference>
<comment type="similarity">
    <text evidence="8">Belongs to the TRAP transporter small permease family.</text>
</comment>
<accession>A0A411YIV1</accession>
<protein>
    <submittedName>
        <fullName evidence="12">TRAP transporter small permease</fullName>
    </submittedName>
</protein>
<organism evidence="12 13">
    <name type="scientific">Egibacter rhizosphaerae</name>
    <dbReference type="NCBI Taxonomy" id="1670831"/>
    <lineage>
        <taxon>Bacteria</taxon>
        <taxon>Bacillati</taxon>
        <taxon>Actinomycetota</taxon>
        <taxon>Nitriliruptoria</taxon>
        <taxon>Egibacterales</taxon>
        <taxon>Egibacteraceae</taxon>
        <taxon>Egibacter</taxon>
    </lineage>
</organism>
<name>A0A411YIV1_9ACTN</name>
<dbReference type="KEGG" id="erz:ER308_16440"/>
<comment type="subcellular location">
    <subcellularLocation>
        <location evidence="1">Cell inner membrane</location>
        <topology evidence="1">Multi-pass membrane protein</topology>
    </subcellularLocation>
</comment>
<feature type="transmembrane region" description="Helical" evidence="10">
    <location>
        <begin position="50"/>
        <end position="68"/>
    </location>
</feature>
<evidence type="ECO:0000256" key="4">
    <source>
        <dbReference type="ARBA" id="ARBA00022519"/>
    </source>
</evidence>
<evidence type="ECO:0000256" key="9">
    <source>
        <dbReference type="SAM" id="MobiDB-lite"/>
    </source>
</evidence>
<evidence type="ECO:0000256" key="2">
    <source>
        <dbReference type="ARBA" id="ARBA00022448"/>
    </source>
</evidence>
<evidence type="ECO:0000313" key="12">
    <source>
        <dbReference type="EMBL" id="QBI21006.1"/>
    </source>
</evidence>
<keyword evidence="13" id="KW-1185">Reference proteome</keyword>
<evidence type="ECO:0000256" key="10">
    <source>
        <dbReference type="SAM" id="Phobius"/>
    </source>
</evidence>
<keyword evidence="7 10" id="KW-0472">Membrane</keyword>
<feature type="region of interest" description="Disordered" evidence="9">
    <location>
        <begin position="159"/>
        <end position="179"/>
    </location>
</feature>
<dbReference type="RefSeq" id="WP_131155999.1">
    <property type="nucleotide sequence ID" value="NZ_CP036402.1"/>
</dbReference>
<evidence type="ECO:0000256" key="1">
    <source>
        <dbReference type="ARBA" id="ARBA00004429"/>
    </source>
</evidence>
<keyword evidence="2" id="KW-0813">Transport</keyword>
<feature type="compositionally biased region" description="Acidic residues" evidence="9">
    <location>
        <begin position="162"/>
        <end position="173"/>
    </location>
</feature>
<keyword evidence="6 10" id="KW-1133">Transmembrane helix</keyword>
<dbReference type="InterPro" id="IPR007387">
    <property type="entry name" value="TRAP_DctQ"/>
</dbReference>
<evidence type="ECO:0000256" key="7">
    <source>
        <dbReference type="ARBA" id="ARBA00023136"/>
    </source>
</evidence>
<proteinExistence type="inferred from homology"/>
<feature type="transmembrane region" description="Helical" evidence="10">
    <location>
        <begin position="129"/>
        <end position="149"/>
    </location>
</feature>
<sequence>MDRFVRGSDLINRGLHYIAASILLVLMLMIATNIVGRWGLGFGVPGTVELTQLAMTGLVFFGMAYAENRGDHVTIDLAYLKMPRPVQRATDVFASLLTIVVLALVAWQLNVYRQGLVDTGRETNTLGIPLHPVAWLAVLGIVAYGLAVISTWIERSRRGATDDESGGPDDGEADSGGGV</sequence>
<dbReference type="AlphaFoldDB" id="A0A411YIV1"/>
<dbReference type="PANTHER" id="PTHR35011">
    <property type="entry name" value="2,3-DIKETO-L-GULONATE TRAP TRANSPORTER SMALL PERMEASE PROTEIN YIAM"/>
    <property type="match status" value="1"/>
</dbReference>
<evidence type="ECO:0000259" key="11">
    <source>
        <dbReference type="Pfam" id="PF04290"/>
    </source>
</evidence>
<keyword evidence="5 10" id="KW-0812">Transmembrane</keyword>
<gene>
    <name evidence="12" type="ORF">ER308_16440</name>
</gene>
<keyword evidence="3" id="KW-1003">Cell membrane</keyword>
<dbReference type="OrthoDB" id="4544352at2"/>
<evidence type="ECO:0000256" key="3">
    <source>
        <dbReference type="ARBA" id="ARBA00022475"/>
    </source>
</evidence>
<evidence type="ECO:0000313" key="13">
    <source>
        <dbReference type="Proteomes" id="UP000291469"/>
    </source>
</evidence>
<dbReference type="EMBL" id="CP036402">
    <property type="protein sequence ID" value="QBI21006.1"/>
    <property type="molecule type" value="Genomic_DNA"/>
</dbReference>
<feature type="transmembrane region" description="Helical" evidence="10">
    <location>
        <begin position="15"/>
        <end position="38"/>
    </location>
</feature>
<dbReference type="GO" id="GO:0005886">
    <property type="term" value="C:plasma membrane"/>
    <property type="evidence" value="ECO:0007669"/>
    <property type="project" value="UniProtKB-SubCell"/>
</dbReference>